<sequence>MDATVIVGLLDLMPHLTSLQIVDFKHPVVLDRVVAFLALSASLSRLTQLKLECAETGTESGGACGEGLKRLLWGLFELREIELNVVVDSVWRTRDDLPRCRLRRITLGARAQAALIPFSYTSSTSLLSLKLNLKSGWALPPAFTLETFQQLQEIQLDEAPTTKLQRLVDQVSNMPTLRHFIILHGTGPSLADIGFARLPPTLTVLILDLPVPSSEIFQLVFHPRFDRCKIVWRDAGKAWTESDLNVVRQMAMARERRNEGKEWAAMATASVVKR</sequence>
<dbReference type="InParanoid" id="A0A1Y2FA06"/>
<dbReference type="Gene3D" id="3.80.10.10">
    <property type="entry name" value="Ribonuclease Inhibitor"/>
    <property type="match status" value="1"/>
</dbReference>
<evidence type="ECO:0000313" key="1">
    <source>
        <dbReference type="EMBL" id="ORY80741.1"/>
    </source>
</evidence>
<dbReference type="SUPFAM" id="SSF52047">
    <property type="entry name" value="RNI-like"/>
    <property type="match status" value="1"/>
</dbReference>
<comment type="caution">
    <text evidence="1">The sequence shown here is derived from an EMBL/GenBank/DDBJ whole genome shotgun (WGS) entry which is preliminary data.</text>
</comment>
<dbReference type="Proteomes" id="UP000193467">
    <property type="component" value="Unassembled WGS sequence"/>
</dbReference>
<keyword evidence="2" id="KW-1185">Reference proteome</keyword>
<reference evidence="1 2" key="1">
    <citation type="submission" date="2016-07" db="EMBL/GenBank/DDBJ databases">
        <title>Pervasive Adenine N6-methylation of Active Genes in Fungi.</title>
        <authorList>
            <consortium name="DOE Joint Genome Institute"/>
            <person name="Mondo S.J."/>
            <person name="Dannebaum R.O."/>
            <person name="Kuo R.C."/>
            <person name="Labutti K."/>
            <person name="Haridas S."/>
            <person name="Kuo A."/>
            <person name="Salamov A."/>
            <person name="Ahrendt S.R."/>
            <person name="Lipzen A."/>
            <person name="Sullivan W."/>
            <person name="Andreopoulos W.B."/>
            <person name="Clum A."/>
            <person name="Lindquist E."/>
            <person name="Daum C."/>
            <person name="Ramamoorthy G.K."/>
            <person name="Gryganskyi A."/>
            <person name="Culley D."/>
            <person name="Magnuson J.K."/>
            <person name="James T.Y."/>
            <person name="O'Malley M.A."/>
            <person name="Stajich J.E."/>
            <person name="Spatafora J.W."/>
            <person name="Visel A."/>
            <person name="Grigoriev I.V."/>
        </authorList>
    </citation>
    <scope>NUCLEOTIDE SEQUENCE [LARGE SCALE GENOMIC DNA]</scope>
    <source>
        <strain evidence="1 2">62-1032</strain>
    </source>
</reference>
<gene>
    <name evidence="1" type="ORF">BCR35DRAFT_331803</name>
</gene>
<accession>A0A1Y2FA06</accession>
<dbReference type="InterPro" id="IPR032675">
    <property type="entry name" value="LRR_dom_sf"/>
</dbReference>
<evidence type="ECO:0000313" key="2">
    <source>
        <dbReference type="Proteomes" id="UP000193467"/>
    </source>
</evidence>
<protein>
    <recommendedName>
        <fullName evidence="3">F-box domain-containing protein</fullName>
    </recommendedName>
</protein>
<dbReference type="EMBL" id="MCGR01000024">
    <property type="protein sequence ID" value="ORY80741.1"/>
    <property type="molecule type" value="Genomic_DNA"/>
</dbReference>
<organism evidence="1 2">
    <name type="scientific">Leucosporidium creatinivorum</name>
    <dbReference type="NCBI Taxonomy" id="106004"/>
    <lineage>
        <taxon>Eukaryota</taxon>
        <taxon>Fungi</taxon>
        <taxon>Dikarya</taxon>
        <taxon>Basidiomycota</taxon>
        <taxon>Pucciniomycotina</taxon>
        <taxon>Microbotryomycetes</taxon>
        <taxon>Leucosporidiales</taxon>
        <taxon>Leucosporidium</taxon>
    </lineage>
</organism>
<dbReference type="AlphaFoldDB" id="A0A1Y2FA06"/>
<name>A0A1Y2FA06_9BASI</name>
<proteinExistence type="predicted"/>
<evidence type="ECO:0008006" key="3">
    <source>
        <dbReference type="Google" id="ProtNLM"/>
    </source>
</evidence>